<proteinExistence type="predicted"/>
<reference evidence="1" key="1">
    <citation type="submission" date="2022-08" db="EMBL/GenBank/DDBJ databases">
        <authorList>
            <person name="Abuwarda M.A."/>
            <person name="Alvarez A."/>
            <person name="Batteikh M."/>
            <person name="Baughman A.P."/>
            <person name="Chavez V."/>
            <person name="Cheng C."/>
            <person name="Cosentino E.J."/>
            <person name="Di Blasi D.L."/>
            <person name="Dooley N.L."/>
            <person name="Empson B.M."/>
            <person name="Erfanian K."/>
            <person name="Esparza P.D."/>
            <person name="Fleming H.S."/>
            <person name="Ghannam M.S."/>
            <person name="Gibbons A.C."/>
            <person name="Gonzalez C."/>
            <person name="Huq N.E."/>
            <person name="Jin K."/>
            <person name="Kamarzar M."/>
            <person name="Khaine A."/>
            <person name="Krug K.R."/>
            <person name="Lee A."/>
            <person name="Liao S."/>
            <person name="Light I."/>
            <person name="Ma Y."/>
            <person name="Magaling J.M."/>
            <person name="McLinden K.C."/>
            <person name="Melkote A."/>
            <person name="Montoya Serpas C.A."/>
            <person name="Niazmandi K."/>
            <person name="Ostroske E.C."/>
            <person name="Paek B.H."/>
            <person name="Rajiv S."/>
            <person name="Santos C.E."/>
            <person name="Semaan S.A."/>
            <person name="Senthilvelan J."/>
            <person name="Sheppy T.E."/>
            <person name="Stephenson J.C."/>
            <person name="Tenney M.E."/>
            <person name="Teoh N."/>
            <person name="Thorp J.P."/>
            <person name="Turon Font G."/>
            <person name="Uvarov E.V."/>
            <person name="Verpukhovskiy P."/>
            <person name="Wang J."/>
            <person name="Whang A.Y."/>
            <person name="Wright N.E."/>
            <person name="Wu M."/>
            <person name="Zhuang C."/>
            <person name="Bruns J.A."/>
            <person name="Chai A.E."/>
            <person name="Parikh H."/>
            <person name="Zorawik M."/>
            <person name="Garza D.R."/>
            <person name="Ngo R.T."/>
            <person name="Reddi K."/>
            <person name="Garcia-Vedrenne A.E."/>
            <person name="Freise A.C."/>
            <person name="Balish M.F."/>
            <person name="Garlena R.A."/>
            <person name="Russell D.A."/>
            <person name="Jacobs-Sera D."/>
            <person name="Hatfull G.F."/>
        </authorList>
    </citation>
    <scope>NUCLEOTIDE SEQUENCE</scope>
</reference>
<dbReference type="EMBL" id="OP297535">
    <property type="protein sequence ID" value="UXE03782.1"/>
    <property type="molecule type" value="Genomic_DNA"/>
</dbReference>
<keyword evidence="2" id="KW-1185">Reference proteome</keyword>
<accession>A0A977KLQ8</accession>
<organism evidence="1 2">
    <name type="scientific">Gordonia phage ObLaDi</name>
    <dbReference type="NCBI Taxonomy" id="2978487"/>
    <lineage>
        <taxon>Viruses</taxon>
        <taxon>Duplodnaviria</taxon>
        <taxon>Heunggongvirae</taxon>
        <taxon>Uroviricota</taxon>
        <taxon>Caudoviricetes</taxon>
        <taxon>Kruegerviridae</taxon>
        <taxon>Cafassovirus</taxon>
        <taxon>Cafassovirus obladi</taxon>
    </lineage>
</organism>
<evidence type="ECO:0000313" key="2">
    <source>
        <dbReference type="Proteomes" id="UP001064297"/>
    </source>
</evidence>
<sequence>MDEPSYAPGGLVSPDWTRPWIGIAVTECIYSMPLGVCRRQDPEHLAANHQAPTRVAE</sequence>
<name>A0A977KLQ8_9CAUD</name>
<gene>
    <name evidence="1" type="primary">59</name>
    <name evidence="1" type="ORF">SEA_OBLADI_59</name>
</gene>
<evidence type="ECO:0000313" key="1">
    <source>
        <dbReference type="EMBL" id="UXE03782.1"/>
    </source>
</evidence>
<protein>
    <submittedName>
        <fullName evidence="1">Uncharacterized protein</fullName>
    </submittedName>
</protein>
<dbReference type="Proteomes" id="UP001064297">
    <property type="component" value="Segment"/>
</dbReference>